<keyword evidence="1" id="KW-0808">Transferase</keyword>
<feature type="non-terminal residue" evidence="1">
    <location>
        <position position="127"/>
    </location>
</feature>
<dbReference type="PANTHER" id="PTHR19446">
    <property type="entry name" value="REVERSE TRANSCRIPTASES"/>
    <property type="match status" value="1"/>
</dbReference>
<proteinExistence type="predicted"/>
<name>V5H5X5_ANOGL</name>
<accession>V5H5X5</accession>
<dbReference type="AlphaFoldDB" id="V5H5X5"/>
<gene>
    <name evidence="1" type="primary">RTXE</name>
</gene>
<dbReference type="GO" id="GO:0003964">
    <property type="term" value="F:RNA-directed DNA polymerase activity"/>
    <property type="evidence" value="ECO:0007669"/>
    <property type="project" value="UniProtKB-KW"/>
</dbReference>
<dbReference type="SUPFAM" id="SSF56672">
    <property type="entry name" value="DNA/RNA polymerases"/>
    <property type="match status" value="1"/>
</dbReference>
<organism evidence="1">
    <name type="scientific">Anoplophora glabripennis</name>
    <name type="common">Asian longhorn beetle</name>
    <name type="synonym">Anoplophora nobilis</name>
    <dbReference type="NCBI Taxonomy" id="217634"/>
    <lineage>
        <taxon>Eukaryota</taxon>
        <taxon>Metazoa</taxon>
        <taxon>Ecdysozoa</taxon>
        <taxon>Arthropoda</taxon>
        <taxon>Hexapoda</taxon>
        <taxon>Insecta</taxon>
        <taxon>Pterygota</taxon>
        <taxon>Neoptera</taxon>
        <taxon>Endopterygota</taxon>
        <taxon>Coleoptera</taxon>
        <taxon>Polyphaga</taxon>
        <taxon>Cucujiformia</taxon>
        <taxon>Chrysomeloidea</taxon>
        <taxon>Cerambycidae</taxon>
        <taxon>Lamiinae</taxon>
        <taxon>Lamiini</taxon>
        <taxon>Anoplophora</taxon>
    </lineage>
</organism>
<dbReference type="InterPro" id="IPR043502">
    <property type="entry name" value="DNA/RNA_pol_sf"/>
</dbReference>
<reference evidence="1" key="1">
    <citation type="submission" date="2013-07" db="EMBL/GenBank/DDBJ databases">
        <title>Midgut Transcriptome Profiling of Anoplphora glabripennis, a Lignocellulose Degrading, Wood-Boring Cerambycid.</title>
        <authorList>
            <person name="Scully E.D."/>
            <person name="Hoover K."/>
            <person name="Carlson J.E."/>
            <person name="Tien M."/>
            <person name="Geib S.M."/>
        </authorList>
    </citation>
    <scope>NUCLEOTIDE SEQUENCE</scope>
</reference>
<dbReference type="EMBL" id="GALX01000278">
    <property type="protein sequence ID" value="JAB68188.1"/>
    <property type="molecule type" value="Transcribed_RNA"/>
</dbReference>
<feature type="non-terminal residue" evidence="1">
    <location>
        <position position="1"/>
    </location>
</feature>
<keyword evidence="1" id="KW-0695">RNA-directed DNA polymerase</keyword>
<protein>
    <submittedName>
        <fullName evidence="1">Putative RNA-directed DNA polymerase</fullName>
    </submittedName>
</protein>
<keyword evidence="1" id="KW-0548">Nucleotidyltransferase</keyword>
<evidence type="ECO:0000313" key="1">
    <source>
        <dbReference type="EMBL" id="JAB68188.1"/>
    </source>
</evidence>
<sequence>PGEDCITVKIIKRIHTFILKPLKHIINLVFSTNVIPHAWKSSIVTPIYKTGNRTETTNYRPISLINDFAKIFEKCLKTRLVEFLEDQHILFDNQFGFRCNKSTEDAGIALTNEIISNINNGKKCLAV</sequence>